<feature type="domain" description="EF-hand" evidence="5">
    <location>
        <begin position="46"/>
        <end position="81"/>
    </location>
</feature>
<dbReference type="PROSITE" id="PS50222">
    <property type="entry name" value="EF_HAND_2"/>
    <property type="match status" value="5"/>
</dbReference>
<sequence length="330" mass="36817">MVRESEHGEHDELDLRKRFKVLDVNGTGRVMKHEYLRAALRDELALNHARVALILEQWDDDGDGEVDLKEFRRAVRSLGFGELQDTVIDAIFLEFDEDKSGSISRLEIDRRLKKYAKLIPEQQFALRKLAGGRHGAALSTTVKLDRSSGRPVSELIRDALAANAVRVIDLFRDWDENGDGLISQKEFYQAMAPLGLDVSREEALELFDQFDPDGSGTIEYKELNMMLRRQVDVREVQRRRAMSAAELAIAATCPMSKSLKLTLAAMSALETSGSMPAGAAQQLRRLLKLREAGDPRLRRSATWGDAPPPVTKAHPSAYTGKSADGPVVLH</sequence>
<gene>
    <name evidence="6" type="ORF">Ctob_013375</name>
</gene>
<evidence type="ECO:0000256" key="3">
    <source>
        <dbReference type="ARBA" id="ARBA00022837"/>
    </source>
</evidence>
<dbReference type="PROSITE" id="PS00018">
    <property type="entry name" value="EF_HAND_1"/>
    <property type="match status" value="4"/>
</dbReference>
<dbReference type="AlphaFoldDB" id="A0A0M0JT53"/>
<name>A0A0M0JT53_9EUKA</name>
<dbReference type="PANTHER" id="PTHR45942">
    <property type="entry name" value="PROTEIN PHOSPATASE 3 REGULATORY SUBUNIT B ALPHA ISOFORM TYPE 1"/>
    <property type="match status" value="1"/>
</dbReference>
<keyword evidence="6" id="KW-0808">Transferase</keyword>
<dbReference type="EMBL" id="JWZX01002360">
    <property type="protein sequence ID" value="KOO29779.1"/>
    <property type="molecule type" value="Genomic_DNA"/>
</dbReference>
<dbReference type="GO" id="GO:0005509">
    <property type="term" value="F:calcium ion binding"/>
    <property type="evidence" value="ECO:0007669"/>
    <property type="project" value="InterPro"/>
</dbReference>
<evidence type="ECO:0000256" key="1">
    <source>
        <dbReference type="ARBA" id="ARBA00022723"/>
    </source>
</evidence>
<dbReference type="GO" id="GO:0016301">
    <property type="term" value="F:kinase activity"/>
    <property type="evidence" value="ECO:0007669"/>
    <property type="project" value="UniProtKB-KW"/>
</dbReference>
<dbReference type="InterPro" id="IPR018247">
    <property type="entry name" value="EF_Hand_1_Ca_BS"/>
</dbReference>
<dbReference type="Pfam" id="PF13499">
    <property type="entry name" value="EF-hand_7"/>
    <property type="match status" value="2"/>
</dbReference>
<dbReference type="SUPFAM" id="SSF47473">
    <property type="entry name" value="EF-hand"/>
    <property type="match status" value="2"/>
</dbReference>
<evidence type="ECO:0000256" key="2">
    <source>
        <dbReference type="ARBA" id="ARBA00022737"/>
    </source>
</evidence>
<keyword evidence="7" id="KW-1185">Reference proteome</keyword>
<evidence type="ECO:0000313" key="6">
    <source>
        <dbReference type="EMBL" id="KOO29779.1"/>
    </source>
</evidence>
<feature type="domain" description="EF-hand" evidence="5">
    <location>
        <begin position="162"/>
        <end position="197"/>
    </location>
</feature>
<dbReference type="CDD" id="cd00051">
    <property type="entry name" value="EFh"/>
    <property type="match status" value="3"/>
</dbReference>
<feature type="domain" description="EF-hand" evidence="5">
    <location>
        <begin position="198"/>
        <end position="233"/>
    </location>
</feature>
<dbReference type="InterPro" id="IPR011992">
    <property type="entry name" value="EF-hand-dom_pair"/>
</dbReference>
<dbReference type="InterPro" id="IPR002048">
    <property type="entry name" value="EF_hand_dom"/>
</dbReference>
<evidence type="ECO:0000313" key="7">
    <source>
        <dbReference type="Proteomes" id="UP000037460"/>
    </source>
</evidence>
<feature type="region of interest" description="Disordered" evidence="4">
    <location>
        <begin position="297"/>
        <end position="330"/>
    </location>
</feature>
<reference evidence="7" key="1">
    <citation type="journal article" date="2015" name="PLoS Genet.">
        <title>Genome Sequence and Transcriptome Analyses of Chrysochromulina tobin: Metabolic Tools for Enhanced Algal Fitness in the Prominent Order Prymnesiales (Haptophyceae).</title>
        <authorList>
            <person name="Hovde B.T."/>
            <person name="Deodato C.R."/>
            <person name="Hunsperger H.M."/>
            <person name="Ryken S.A."/>
            <person name="Yost W."/>
            <person name="Jha R.K."/>
            <person name="Patterson J."/>
            <person name="Monnat R.J. Jr."/>
            <person name="Barlow S.B."/>
            <person name="Starkenburg S.R."/>
            <person name="Cattolico R.A."/>
        </authorList>
    </citation>
    <scope>NUCLEOTIDE SEQUENCE</scope>
    <source>
        <strain evidence="7">CCMP291</strain>
    </source>
</reference>
<feature type="domain" description="EF-hand" evidence="5">
    <location>
        <begin position="10"/>
        <end position="45"/>
    </location>
</feature>
<keyword evidence="1" id="KW-0479">Metal-binding</keyword>
<dbReference type="Pfam" id="PF13202">
    <property type="entry name" value="EF-hand_5"/>
    <property type="match status" value="1"/>
</dbReference>
<protein>
    <submittedName>
        <fullName evidence="6">Calcium-dependent protein kinase 1</fullName>
    </submittedName>
</protein>
<evidence type="ECO:0000256" key="4">
    <source>
        <dbReference type="SAM" id="MobiDB-lite"/>
    </source>
</evidence>
<keyword evidence="6" id="KW-0418">Kinase</keyword>
<proteinExistence type="predicted"/>
<comment type="caution">
    <text evidence="6">The sequence shown here is derived from an EMBL/GenBank/DDBJ whole genome shotgun (WGS) entry which is preliminary data.</text>
</comment>
<dbReference type="Proteomes" id="UP000037460">
    <property type="component" value="Unassembled WGS sequence"/>
</dbReference>
<accession>A0A0M0JT53</accession>
<keyword evidence="2" id="KW-0677">Repeat</keyword>
<feature type="domain" description="EF-hand" evidence="5">
    <location>
        <begin position="83"/>
        <end position="118"/>
    </location>
</feature>
<keyword evidence="3" id="KW-0106">Calcium</keyword>
<evidence type="ECO:0000259" key="5">
    <source>
        <dbReference type="PROSITE" id="PS50222"/>
    </source>
</evidence>
<dbReference type="Gene3D" id="1.10.238.10">
    <property type="entry name" value="EF-hand"/>
    <property type="match status" value="2"/>
</dbReference>
<dbReference type="SMART" id="SM00054">
    <property type="entry name" value="EFh"/>
    <property type="match status" value="5"/>
</dbReference>
<organism evidence="6 7">
    <name type="scientific">Chrysochromulina tobinii</name>
    <dbReference type="NCBI Taxonomy" id="1460289"/>
    <lineage>
        <taxon>Eukaryota</taxon>
        <taxon>Haptista</taxon>
        <taxon>Haptophyta</taxon>
        <taxon>Prymnesiophyceae</taxon>
        <taxon>Prymnesiales</taxon>
        <taxon>Chrysochromulinaceae</taxon>
        <taxon>Chrysochromulina</taxon>
    </lineage>
</organism>
<dbReference type="OrthoDB" id="444540at2759"/>